<dbReference type="Gene3D" id="3.90.120.10">
    <property type="entry name" value="DNA Methylase, subunit A, domain 2"/>
    <property type="match status" value="1"/>
</dbReference>
<evidence type="ECO:0000256" key="1">
    <source>
        <dbReference type="ARBA" id="ARBA00022603"/>
    </source>
</evidence>
<dbReference type="SUPFAM" id="SSF53335">
    <property type="entry name" value="S-adenosyl-L-methionine-dependent methyltransferases"/>
    <property type="match status" value="1"/>
</dbReference>
<protein>
    <recommendedName>
        <fullName evidence="5">DNA (cytosine-5-)-methyltransferase</fullName>
    </recommendedName>
</protein>
<dbReference type="GO" id="GO:0008168">
    <property type="term" value="F:methyltransferase activity"/>
    <property type="evidence" value="ECO:0007669"/>
    <property type="project" value="UniProtKB-KW"/>
</dbReference>
<dbReference type="Gene3D" id="3.40.50.150">
    <property type="entry name" value="Vaccinia Virus protein VP39"/>
    <property type="match status" value="1"/>
</dbReference>
<dbReference type="PRINTS" id="PR00105">
    <property type="entry name" value="C5METTRFRASE"/>
</dbReference>
<keyword evidence="3" id="KW-0949">S-adenosyl-L-methionine</keyword>
<name>A0A6C0D7V5_9ZZZZ</name>
<dbReference type="CDD" id="cd00315">
    <property type="entry name" value="Cyt_C5_DNA_methylase"/>
    <property type="match status" value="1"/>
</dbReference>
<dbReference type="Pfam" id="PF00145">
    <property type="entry name" value="DNA_methylase"/>
    <property type="match status" value="1"/>
</dbReference>
<accession>A0A6C0D7V5</accession>
<organism evidence="4">
    <name type="scientific">viral metagenome</name>
    <dbReference type="NCBI Taxonomy" id="1070528"/>
    <lineage>
        <taxon>unclassified sequences</taxon>
        <taxon>metagenomes</taxon>
        <taxon>organismal metagenomes</taxon>
    </lineage>
</organism>
<reference evidence="4" key="1">
    <citation type="journal article" date="2020" name="Nature">
        <title>Giant virus diversity and host interactions through global metagenomics.</title>
        <authorList>
            <person name="Schulz F."/>
            <person name="Roux S."/>
            <person name="Paez-Espino D."/>
            <person name="Jungbluth S."/>
            <person name="Walsh D.A."/>
            <person name="Denef V.J."/>
            <person name="McMahon K.D."/>
            <person name="Konstantinidis K.T."/>
            <person name="Eloe-Fadrosh E.A."/>
            <person name="Kyrpides N.C."/>
            <person name="Woyke T."/>
        </authorList>
    </citation>
    <scope>NUCLEOTIDE SEQUENCE</scope>
    <source>
        <strain evidence="4">GVMAG-M-3300023174-130</strain>
    </source>
</reference>
<dbReference type="AlphaFoldDB" id="A0A6C0D7V5"/>
<dbReference type="NCBIfam" id="TIGR00675">
    <property type="entry name" value="dcm"/>
    <property type="match status" value="1"/>
</dbReference>
<dbReference type="InterPro" id="IPR029063">
    <property type="entry name" value="SAM-dependent_MTases_sf"/>
</dbReference>
<dbReference type="PROSITE" id="PS51679">
    <property type="entry name" value="SAM_MT_C5"/>
    <property type="match status" value="1"/>
</dbReference>
<evidence type="ECO:0000313" key="4">
    <source>
        <dbReference type="EMBL" id="QHT12858.1"/>
    </source>
</evidence>
<evidence type="ECO:0000256" key="3">
    <source>
        <dbReference type="ARBA" id="ARBA00022691"/>
    </source>
</evidence>
<keyword evidence="1" id="KW-0489">Methyltransferase</keyword>
<dbReference type="EMBL" id="MN739551">
    <property type="protein sequence ID" value="QHT12858.1"/>
    <property type="molecule type" value="Genomic_DNA"/>
</dbReference>
<evidence type="ECO:0000256" key="2">
    <source>
        <dbReference type="ARBA" id="ARBA00022679"/>
    </source>
</evidence>
<proteinExistence type="predicted"/>
<dbReference type="PANTHER" id="PTHR46098:SF1">
    <property type="entry name" value="TRNA (CYTOSINE(38)-C(5))-METHYLTRANSFERASE"/>
    <property type="match status" value="1"/>
</dbReference>
<evidence type="ECO:0008006" key="5">
    <source>
        <dbReference type="Google" id="ProtNLM"/>
    </source>
</evidence>
<dbReference type="InterPro" id="IPR050750">
    <property type="entry name" value="C5-MTase"/>
</dbReference>
<dbReference type="PANTHER" id="PTHR46098">
    <property type="entry name" value="TRNA (CYTOSINE(38)-C(5))-METHYLTRANSFERASE"/>
    <property type="match status" value="1"/>
</dbReference>
<keyword evidence="2" id="KW-0808">Transferase</keyword>
<dbReference type="InterPro" id="IPR001525">
    <property type="entry name" value="C5_MeTfrase"/>
</dbReference>
<sequence>MDLNLSSKTELLAMCQELGINKYKSKTKSDLIKLINTNTNTNTKTKTNSHKTEKKIQFNIVESDNQDKKNVSEINLLDSNHYTLVDLFSGTGAFSYAFHKTNKVSTIFANDMLDSSEEIFNLNNNIILTKKNLIDVNDKDIPKSHILTAGFPCQPFSIAGMQKGFDDERSNVFWKILSIIKHNSPEIVILENVKNLQSHDNGKTFKIIIENLEKLNYYIKFSILNTSKITGIPQNRERIYIVCFKNKSLYDKFDFDFPEVELKPVSQFLETEIPEKYYYNNSTVIYDELKKNVLKHVSTNTIYQYRRYYVRENKNNVCPTLTANMGTGGHNVPIILDDKGIRKFTPRECFNLQGFPIDYTLPAINIGKLYSLSGNAVSIPVVELIAKRLLDNM</sequence>
<dbReference type="GO" id="GO:0032259">
    <property type="term" value="P:methylation"/>
    <property type="evidence" value="ECO:0007669"/>
    <property type="project" value="UniProtKB-KW"/>
</dbReference>